<protein>
    <submittedName>
        <fullName evidence="9">ABC transporter permease</fullName>
    </submittedName>
</protein>
<feature type="transmembrane region" description="Helical" evidence="7">
    <location>
        <begin position="154"/>
        <end position="177"/>
    </location>
</feature>
<feature type="domain" description="ABC transmembrane type-1" evidence="8">
    <location>
        <begin position="118"/>
        <end position="327"/>
    </location>
</feature>
<dbReference type="Proteomes" id="UP000756387">
    <property type="component" value="Unassembled WGS sequence"/>
</dbReference>
<evidence type="ECO:0000256" key="3">
    <source>
        <dbReference type="ARBA" id="ARBA00022475"/>
    </source>
</evidence>
<accession>A0ABR9RRY3</accession>
<dbReference type="Pfam" id="PF00528">
    <property type="entry name" value="BPD_transp_1"/>
    <property type="match status" value="1"/>
</dbReference>
<evidence type="ECO:0000256" key="6">
    <source>
        <dbReference type="ARBA" id="ARBA00023136"/>
    </source>
</evidence>
<feature type="transmembrane region" description="Helical" evidence="7">
    <location>
        <begin position="120"/>
        <end position="142"/>
    </location>
</feature>
<evidence type="ECO:0000256" key="1">
    <source>
        <dbReference type="ARBA" id="ARBA00004651"/>
    </source>
</evidence>
<comment type="subcellular location">
    <subcellularLocation>
        <location evidence="1 7">Cell membrane</location>
        <topology evidence="1 7">Multi-pass membrane protein</topology>
    </subcellularLocation>
</comment>
<dbReference type="Pfam" id="PF19300">
    <property type="entry name" value="BPD_transp_1_N"/>
    <property type="match status" value="1"/>
</dbReference>
<evidence type="ECO:0000313" key="9">
    <source>
        <dbReference type="EMBL" id="MBE7324327.1"/>
    </source>
</evidence>
<sequence>MAGWALRRVATGIVLLLALSLATFALFFAAPVDQARFACGKGCTVDERAEVARALGYDRSVAEQWGDFARGVVVGRDYPADPELRRTSPEIVTHCEAPCLGWSHVNGRTVNSLLADAAPVTASLALVAFAFWVLAGVGLGVLAARMAGSPLDRALVGASMLAYAFPTFVVGIVALKYVVIRWDWVPYPQYVPPTDGVAAWLGGLLLPSAVLGLVFVGGYVRMTRSLVLDAAGQAHHLTARAKGLAPSLVLRRHVLRPALLPLLALAGIDLGALLGGAVVTESVFGYDGLGLLTLRAGREQDLPTLVGVVLVGGAFVIVTSMVVDLLHAMLDPRVRLAGRHGVS</sequence>
<dbReference type="EMBL" id="JADCSA010000005">
    <property type="protein sequence ID" value="MBE7324327.1"/>
    <property type="molecule type" value="Genomic_DNA"/>
</dbReference>
<feature type="transmembrane region" description="Helical" evidence="7">
    <location>
        <begin position="197"/>
        <end position="220"/>
    </location>
</feature>
<dbReference type="InterPro" id="IPR045621">
    <property type="entry name" value="BPD_transp_1_N"/>
</dbReference>
<keyword evidence="4 7" id="KW-0812">Transmembrane</keyword>
<reference evidence="9 10" key="1">
    <citation type="submission" date="2020-10" db="EMBL/GenBank/DDBJ databases">
        <title>Nocardioides sp. isolated from sludge.</title>
        <authorList>
            <person name="Zhang X."/>
        </authorList>
    </citation>
    <scope>NUCLEOTIDE SEQUENCE [LARGE SCALE GENOMIC DNA]</scope>
    <source>
        <strain evidence="9 10">Y6</strain>
    </source>
</reference>
<dbReference type="PANTHER" id="PTHR43163:SF9">
    <property type="entry name" value="ABC TRANSPORTER PERMEASE PROTEIN"/>
    <property type="match status" value="1"/>
</dbReference>
<evidence type="ECO:0000256" key="7">
    <source>
        <dbReference type="RuleBase" id="RU363032"/>
    </source>
</evidence>
<keyword evidence="3" id="KW-1003">Cell membrane</keyword>
<keyword evidence="10" id="KW-1185">Reference proteome</keyword>
<evidence type="ECO:0000256" key="4">
    <source>
        <dbReference type="ARBA" id="ARBA00022692"/>
    </source>
</evidence>
<keyword evidence="6 7" id="KW-0472">Membrane</keyword>
<keyword evidence="5 7" id="KW-1133">Transmembrane helix</keyword>
<feature type="transmembrane region" description="Helical" evidence="7">
    <location>
        <begin position="258"/>
        <end position="284"/>
    </location>
</feature>
<evidence type="ECO:0000256" key="2">
    <source>
        <dbReference type="ARBA" id="ARBA00022448"/>
    </source>
</evidence>
<comment type="caution">
    <text evidence="9">The sequence shown here is derived from an EMBL/GenBank/DDBJ whole genome shotgun (WGS) entry which is preliminary data.</text>
</comment>
<dbReference type="InterPro" id="IPR000515">
    <property type="entry name" value="MetI-like"/>
</dbReference>
<evidence type="ECO:0000313" key="10">
    <source>
        <dbReference type="Proteomes" id="UP000756387"/>
    </source>
</evidence>
<dbReference type="CDD" id="cd06261">
    <property type="entry name" value="TM_PBP2"/>
    <property type="match status" value="1"/>
</dbReference>
<dbReference type="Gene3D" id="1.10.3720.10">
    <property type="entry name" value="MetI-like"/>
    <property type="match status" value="1"/>
</dbReference>
<dbReference type="InterPro" id="IPR035906">
    <property type="entry name" value="MetI-like_sf"/>
</dbReference>
<proteinExistence type="inferred from homology"/>
<evidence type="ECO:0000259" key="8">
    <source>
        <dbReference type="PROSITE" id="PS50928"/>
    </source>
</evidence>
<organism evidence="9 10">
    <name type="scientific">Nocardioides malaquae</name>
    <dbReference type="NCBI Taxonomy" id="2773426"/>
    <lineage>
        <taxon>Bacteria</taxon>
        <taxon>Bacillati</taxon>
        <taxon>Actinomycetota</taxon>
        <taxon>Actinomycetes</taxon>
        <taxon>Propionibacteriales</taxon>
        <taxon>Nocardioidaceae</taxon>
        <taxon>Nocardioides</taxon>
    </lineage>
</organism>
<evidence type="ECO:0000256" key="5">
    <source>
        <dbReference type="ARBA" id="ARBA00022989"/>
    </source>
</evidence>
<name>A0ABR9RRY3_9ACTN</name>
<keyword evidence="2 7" id="KW-0813">Transport</keyword>
<dbReference type="PROSITE" id="PS50928">
    <property type="entry name" value="ABC_TM1"/>
    <property type="match status" value="1"/>
</dbReference>
<comment type="similarity">
    <text evidence="7">Belongs to the binding-protein-dependent transport system permease family.</text>
</comment>
<dbReference type="SUPFAM" id="SSF161098">
    <property type="entry name" value="MetI-like"/>
    <property type="match status" value="1"/>
</dbReference>
<dbReference type="PANTHER" id="PTHR43163">
    <property type="entry name" value="DIPEPTIDE TRANSPORT SYSTEM PERMEASE PROTEIN DPPB-RELATED"/>
    <property type="match status" value="1"/>
</dbReference>
<gene>
    <name evidence="9" type="ORF">IEQ44_06650</name>
</gene>
<feature type="transmembrane region" description="Helical" evidence="7">
    <location>
        <begin position="304"/>
        <end position="326"/>
    </location>
</feature>